<feature type="repeat" description="ANK" evidence="3">
    <location>
        <begin position="137"/>
        <end position="169"/>
    </location>
</feature>
<dbReference type="SMART" id="SM00248">
    <property type="entry name" value="ANK"/>
    <property type="match status" value="11"/>
</dbReference>
<dbReference type="SUPFAM" id="SSF48403">
    <property type="entry name" value="Ankyrin repeat"/>
    <property type="match status" value="2"/>
</dbReference>
<evidence type="ECO:0000256" key="3">
    <source>
        <dbReference type="PROSITE-ProRule" id="PRU00023"/>
    </source>
</evidence>
<dbReference type="GO" id="GO:0006357">
    <property type="term" value="P:regulation of transcription by RNA polymerase II"/>
    <property type="evidence" value="ECO:0007669"/>
    <property type="project" value="TreeGrafter"/>
</dbReference>
<dbReference type="PROSITE" id="PS50297">
    <property type="entry name" value="ANK_REP_REGION"/>
    <property type="match status" value="3"/>
</dbReference>
<dbReference type="AlphaFoldDB" id="A0AAD9YY10"/>
<dbReference type="InterPro" id="IPR002110">
    <property type="entry name" value="Ankyrin_rpt"/>
</dbReference>
<feature type="repeat" description="ANK" evidence="3">
    <location>
        <begin position="170"/>
        <end position="200"/>
    </location>
</feature>
<gene>
    <name evidence="4" type="ORF">OEA41_004670</name>
</gene>
<dbReference type="PRINTS" id="PR01415">
    <property type="entry name" value="ANKYRIN"/>
</dbReference>
<dbReference type="GO" id="GO:0061629">
    <property type="term" value="F:RNA polymerase II-specific DNA-binding transcription factor binding"/>
    <property type="evidence" value="ECO:0007669"/>
    <property type="project" value="TreeGrafter"/>
</dbReference>
<dbReference type="PANTHER" id="PTHR24126:SF68">
    <property type="entry name" value="ANKYRIN REPEAT AND SOCS BOX CONTAINING 18"/>
    <property type="match status" value="1"/>
</dbReference>
<comment type="caution">
    <text evidence="4">The sequence shown here is derived from an EMBL/GenBank/DDBJ whole genome shotgun (WGS) entry which is preliminary data.</text>
</comment>
<protein>
    <recommendedName>
        <fullName evidence="6">Ankyrin</fullName>
    </recommendedName>
</protein>
<dbReference type="Pfam" id="PF12796">
    <property type="entry name" value="Ank_2"/>
    <property type="match status" value="3"/>
</dbReference>
<sequence length="615" mass="66389">MSDCIAGEASDQEWSLVQLVEQSEAEFGQLDSDTLPAKHNLAVFYEGSETFVKVGVWAEYMAKTDKERLATGFWNRIESNQATDCNTKCYQISDKLVGKVKKGSLTDAIASAARYNRLKLVDMLFSAGAMANARNHQGLTPLHGAALNLNKEMACHLLRAGADVNAYSHLGRTPLHEASARGGRKGADMLRLVRLLISEGGNALILASIRGLRQIVQLLLDHGADVHAQVGPRGDALQAASSHSNEIEVPKLLLANGADVNAHGGDFVTPLGSASRAGHDQVVQLLLAIWSSENAMRLLLASGVDVDAQDDEGYTELYIASRLGHGQLVNLRLANGADVNLRDKQHHSALKAVSYEGRSQTVELLLANKPQESTIRAALTSRHPEIILMLLDEFINICVDADPYSQILDEAASTGNDILLQELIDRKVLENASALEQEKVLVSAISAGHKNAASLLISAGVNDDPEERTLLHTAVHSGQLETMQMILALEKNINRQEFSGPTALGCSAALAHHAIVVLLLEAGTEILPRGAGPYCTYFDENEWILGLVADALIISYLQEEDGNENQAALTRTFLEAGAKREPESEYTEAVRLIEAGTGNDGRIGRKLVVNFTLLS</sequence>
<dbReference type="Gene3D" id="1.25.40.20">
    <property type="entry name" value="Ankyrin repeat-containing domain"/>
    <property type="match status" value="4"/>
</dbReference>
<dbReference type="PROSITE" id="PS50088">
    <property type="entry name" value="ANK_REPEAT"/>
    <property type="match status" value="4"/>
</dbReference>
<keyword evidence="1" id="KW-0677">Repeat</keyword>
<dbReference type="GO" id="GO:0005634">
    <property type="term" value="C:nucleus"/>
    <property type="evidence" value="ECO:0007669"/>
    <property type="project" value="TreeGrafter"/>
</dbReference>
<dbReference type="InterPro" id="IPR036770">
    <property type="entry name" value="Ankyrin_rpt-contain_sf"/>
</dbReference>
<evidence type="ECO:0000313" key="5">
    <source>
        <dbReference type="Proteomes" id="UP001276659"/>
    </source>
</evidence>
<dbReference type="EMBL" id="JASNWA010000010">
    <property type="protein sequence ID" value="KAK3168224.1"/>
    <property type="molecule type" value="Genomic_DNA"/>
</dbReference>
<name>A0AAD9YY10_9LECA</name>
<evidence type="ECO:0008006" key="6">
    <source>
        <dbReference type="Google" id="ProtNLM"/>
    </source>
</evidence>
<proteinExistence type="predicted"/>
<keyword evidence="5" id="KW-1185">Reference proteome</keyword>
<dbReference type="Proteomes" id="UP001276659">
    <property type="component" value="Unassembled WGS sequence"/>
</dbReference>
<reference evidence="4" key="1">
    <citation type="submission" date="2022-11" db="EMBL/GenBank/DDBJ databases">
        <title>Chromosomal genome sequence assembly and mating type (MAT) locus characterization of the leprose asexual lichenized fungus Lepraria neglecta (Nyl.) Erichsen.</title>
        <authorList>
            <person name="Allen J.L."/>
            <person name="Pfeffer B."/>
        </authorList>
    </citation>
    <scope>NUCLEOTIDE SEQUENCE</scope>
    <source>
        <strain evidence="4">Allen 5258</strain>
    </source>
</reference>
<organism evidence="4 5">
    <name type="scientific">Lepraria neglecta</name>
    <dbReference type="NCBI Taxonomy" id="209136"/>
    <lineage>
        <taxon>Eukaryota</taxon>
        <taxon>Fungi</taxon>
        <taxon>Dikarya</taxon>
        <taxon>Ascomycota</taxon>
        <taxon>Pezizomycotina</taxon>
        <taxon>Lecanoromycetes</taxon>
        <taxon>OSLEUM clade</taxon>
        <taxon>Lecanoromycetidae</taxon>
        <taxon>Lecanorales</taxon>
        <taxon>Lecanorineae</taxon>
        <taxon>Stereocaulaceae</taxon>
        <taxon>Lepraria</taxon>
    </lineage>
</organism>
<dbReference type="PANTHER" id="PTHR24126">
    <property type="entry name" value="ANKYRIN REPEAT, PH AND SEC7 DOMAIN CONTAINING PROTEIN SECG-RELATED"/>
    <property type="match status" value="1"/>
</dbReference>
<evidence type="ECO:0000256" key="2">
    <source>
        <dbReference type="ARBA" id="ARBA00023043"/>
    </source>
</evidence>
<evidence type="ECO:0000256" key="1">
    <source>
        <dbReference type="ARBA" id="ARBA00022737"/>
    </source>
</evidence>
<feature type="repeat" description="ANK" evidence="3">
    <location>
        <begin position="199"/>
        <end position="231"/>
    </location>
</feature>
<accession>A0AAD9YY10</accession>
<feature type="repeat" description="ANK" evidence="3">
    <location>
        <begin position="312"/>
        <end position="344"/>
    </location>
</feature>
<evidence type="ECO:0000313" key="4">
    <source>
        <dbReference type="EMBL" id="KAK3168224.1"/>
    </source>
</evidence>
<dbReference type="Pfam" id="PF00023">
    <property type="entry name" value="Ank"/>
    <property type="match status" value="1"/>
</dbReference>
<keyword evidence="2 3" id="KW-0040">ANK repeat</keyword>